<proteinExistence type="predicted"/>
<name>A0ABV6Q1J6_9DEIN</name>
<dbReference type="RefSeq" id="WP_229906096.1">
    <property type="nucleotide sequence ID" value="NZ_BMPJ01000009.1"/>
</dbReference>
<comment type="caution">
    <text evidence="1">The sequence shown here is derived from an EMBL/GenBank/DDBJ whole genome shotgun (WGS) entry which is preliminary data.</text>
</comment>
<protein>
    <submittedName>
        <fullName evidence="1">Uncharacterized protein</fullName>
    </submittedName>
</protein>
<sequence>MDLSAPRPLLLLHRGGTPLFDRLVAEVARMRLPLFPYPLEAEDPWALLPCLRPLGFAGMVLAEGLPPGEGVRLEAEAEAAGLVDLLAVGPGGVLGQFTEGLALERFLSAHLSGAKALWVGPLRLALAPFLRPLAQVSLLAPSFAEGDRFLARLPSPARGHVALRPEEARALSLRVDLLLYAGGRLPLDLLHPFHALLALVPPDPRVRDRVQVVYGPEALWDFRVWAVLAALGYPL</sequence>
<organism evidence="1 2">
    <name type="scientific">Thermus composti</name>
    <dbReference type="NCBI Taxonomy" id="532059"/>
    <lineage>
        <taxon>Bacteria</taxon>
        <taxon>Thermotogati</taxon>
        <taxon>Deinococcota</taxon>
        <taxon>Deinococci</taxon>
        <taxon>Thermales</taxon>
        <taxon>Thermaceae</taxon>
        <taxon>Thermus</taxon>
    </lineage>
</organism>
<evidence type="ECO:0000313" key="1">
    <source>
        <dbReference type="EMBL" id="MFC0595990.1"/>
    </source>
</evidence>
<dbReference type="EMBL" id="JBHLTW010000033">
    <property type="protein sequence ID" value="MFC0595990.1"/>
    <property type="molecule type" value="Genomic_DNA"/>
</dbReference>
<accession>A0ABV6Q1J6</accession>
<reference evidence="1 2" key="1">
    <citation type="submission" date="2024-09" db="EMBL/GenBank/DDBJ databases">
        <authorList>
            <person name="Sun Q."/>
            <person name="Mori K."/>
        </authorList>
    </citation>
    <scope>NUCLEOTIDE SEQUENCE [LARGE SCALE GENOMIC DNA]</scope>
    <source>
        <strain evidence="1 2">NCAIM B.02340</strain>
    </source>
</reference>
<keyword evidence="2" id="KW-1185">Reference proteome</keyword>
<gene>
    <name evidence="1" type="ORF">ACFFFP_07410</name>
</gene>
<evidence type="ECO:0000313" key="2">
    <source>
        <dbReference type="Proteomes" id="UP001589830"/>
    </source>
</evidence>
<dbReference type="Proteomes" id="UP001589830">
    <property type="component" value="Unassembled WGS sequence"/>
</dbReference>